<comment type="caution">
    <text evidence="2">The sequence shown here is derived from an EMBL/GenBank/DDBJ whole genome shotgun (WGS) entry which is preliminary data.</text>
</comment>
<evidence type="ECO:0000313" key="2">
    <source>
        <dbReference type="EMBL" id="KAK2641884.1"/>
    </source>
</evidence>
<keyword evidence="3" id="KW-1185">Reference proteome</keyword>
<evidence type="ECO:0000256" key="1">
    <source>
        <dbReference type="SAM" id="MobiDB-lite"/>
    </source>
</evidence>
<sequence length="214" mass="23864">MAAVVAFSFFFFNEDDAPKVITSICLEDELFSRGYVQKTLHGRKGLPVTAMIALLNTIYKEYEHAVIGTCLSTLYAGAPRNKLLPNPQLLRLKDWFSRYDFTVKHIKRNNNIVSDMLSITHHVTLISRAGPIPLLYMITSTASSSSFSPAMPSTPNFPSELMATLPPGQSPSVQQIQSFAKTHLHISLSQRHPDVEDGDYVEKHDVRPGQSFGQ</sequence>
<dbReference type="Proteomes" id="UP001280121">
    <property type="component" value="Unassembled WGS sequence"/>
</dbReference>
<dbReference type="AlphaFoldDB" id="A0AAD9TUB3"/>
<reference evidence="2" key="1">
    <citation type="journal article" date="2023" name="Plant J.">
        <title>Genome sequences and population genomics provide insights into the demographic history, inbreeding, and mutation load of two 'living fossil' tree species of Dipteronia.</title>
        <authorList>
            <person name="Feng Y."/>
            <person name="Comes H.P."/>
            <person name="Chen J."/>
            <person name="Zhu S."/>
            <person name="Lu R."/>
            <person name="Zhang X."/>
            <person name="Li P."/>
            <person name="Qiu J."/>
            <person name="Olsen K.M."/>
            <person name="Qiu Y."/>
        </authorList>
    </citation>
    <scope>NUCLEOTIDE SEQUENCE</scope>
    <source>
        <strain evidence="2">KIB01</strain>
    </source>
</reference>
<feature type="compositionally biased region" description="Basic and acidic residues" evidence="1">
    <location>
        <begin position="191"/>
        <end position="207"/>
    </location>
</feature>
<name>A0AAD9TUB3_9ROSI</name>
<evidence type="ECO:0000313" key="3">
    <source>
        <dbReference type="Proteomes" id="UP001280121"/>
    </source>
</evidence>
<organism evidence="2 3">
    <name type="scientific">Dipteronia dyeriana</name>
    <dbReference type="NCBI Taxonomy" id="168575"/>
    <lineage>
        <taxon>Eukaryota</taxon>
        <taxon>Viridiplantae</taxon>
        <taxon>Streptophyta</taxon>
        <taxon>Embryophyta</taxon>
        <taxon>Tracheophyta</taxon>
        <taxon>Spermatophyta</taxon>
        <taxon>Magnoliopsida</taxon>
        <taxon>eudicotyledons</taxon>
        <taxon>Gunneridae</taxon>
        <taxon>Pentapetalae</taxon>
        <taxon>rosids</taxon>
        <taxon>malvids</taxon>
        <taxon>Sapindales</taxon>
        <taxon>Sapindaceae</taxon>
        <taxon>Hippocastanoideae</taxon>
        <taxon>Acereae</taxon>
        <taxon>Dipteronia</taxon>
    </lineage>
</organism>
<proteinExistence type="predicted"/>
<dbReference type="EMBL" id="JANJYI010000007">
    <property type="protein sequence ID" value="KAK2641884.1"/>
    <property type="molecule type" value="Genomic_DNA"/>
</dbReference>
<accession>A0AAD9TUB3</accession>
<feature type="region of interest" description="Disordered" evidence="1">
    <location>
        <begin position="191"/>
        <end position="214"/>
    </location>
</feature>
<gene>
    <name evidence="2" type="ORF">Ddye_023647</name>
</gene>
<protein>
    <submittedName>
        <fullName evidence="2">Uncharacterized protein</fullName>
    </submittedName>
</protein>